<reference evidence="2 3" key="1">
    <citation type="submission" date="2019-08" db="EMBL/GenBank/DDBJ databases">
        <authorList>
            <person name="Alioto T."/>
            <person name="Alioto T."/>
            <person name="Gomez Garrido J."/>
        </authorList>
    </citation>
    <scope>NUCLEOTIDE SEQUENCE [LARGE SCALE GENOMIC DNA]</scope>
</reference>
<gene>
    <name evidence="2" type="ORF">CINCED_3A018554</name>
</gene>
<feature type="compositionally biased region" description="Basic and acidic residues" evidence="1">
    <location>
        <begin position="1"/>
        <end position="15"/>
    </location>
</feature>
<keyword evidence="3" id="KW-1185">Reference proteome</keyword>
<feature type="region of interest" description="Disordered" evidence="1">
    <location>
        <begin position="1"/>
        <end position="40"/>
    </location>
</feature>
<evidence type="ECO:0000256" key="1">
    <source>
        <dbReference type="SAM" id="MobiDB-lite"/>
    </source>
</evidence>
<name>A0A5E4M351_9HEMI</name>
<organism evidence="2 3">
    <name type="scientific">Cinara cedri</name>
    <dbReference type="NCBI Taxonomy" id="506608"/>
    <lineage>
        <taxon>Eukaryota</taxon>
        <taxon>Metazoa</taxon>
        <taxon>Ecdysozoa</taxon>
        <taxon>Arthropoda</taxon>
        <taxon>Hexapoda</taxon>
        <taxon>Insecta</taxon>
        <taxon>Pterygota</taxon>
        <taxon>Neoptera</taxon>
        <taxon>Paraneoptera</taxon>
        <taxon>Hemiptera</taxon>
        <taxon>Sternorrhyncha</taxon>
        <taxon>Aphidomorpha</taxon>
        <taxon>Aphidoidea</taxon>
        <taxon>Aphididae</taxon>
        <taxon>Lachninae</taxon>
        <taxon>Cinara</taxon>
    </lineage>
</organism>
<evidence type="ECO:0000313" key="2">
    <source>
        <dbReference type="EMBL" id="VVC25099.1"/>
    </source>
</evidence>
<dbReference type="EMBL" id="CABPRJ010000009">
    <property type="protein sequence ID" value="VVC25099.1"/>
    <property type="molecule type" value="Genomic_DNA"/>
</dbReference>
<sequence length="128" mass="14689">MPYECRRDDVRRETFPDSANRVAKTEPRRAATGDDKPSIGERRIRAQLPQTRSLINCRRKLHGRYVYDTADGEPIRISRWIRWDPRVADCGEITIADSFVLIGSNSSSGRPGEWMRYAVDYCVSAGNR</sequence>
<protein>
    <submittedName>
        <fullName evidence="2">Uncharacterized protein</fullName>
    </submittedName>
</protein>
<proteinExistence type="predicted"/>
<dbReference type="Proteomes" id="UP000325440">
    <property type="component" value="Unassembled WGS sequence"/>
</dbReference>
<accession>A0A5E4M351</accession>
<feature type="compositionally biased region" description="Basic and acidic residues" evidence="1">
    <location>
        <begin position="23"/>
        <end position="40"/>
    </location>
</feature>
<evidence type="ECO:0000313" key="3">
    <source>
        <dbReference type="Proteomes" id="UP000325440"/>
    </source>
</evidence>
<dbReference type="AlphaFoldDB" id="A0A5E4M351"/>